<gene>
    <name evidence="11" type="ORF">URODEC1_LOCUS11877</name>
</gene>
<keyword evidence="2" id="KW-0813">Transport</keyword>
<dbReference type="EMBL" id="OZ075122">
    <property type="protein sequence ID" value="CAL4905917.1"/>
    <property type="molecule type" value="Genomic_DNA"/>
</dbReference>
<dbReference type="Pfam" id="PF00005">
    <property type="entry name" value="ABC_tran"/>
    <property type="match status" value="2"/>
</dbReference>
<keyword evidence="3 9" id="KW-0812">Transmembrane</keyword>
<evidence type="ECO:0000256" key="7">
    <source>
        <dbReference type="ARBA" id="ARBA00023136"/>
    </source>
</evidence>
<keyword evidence="7 9" id="KW-0472">Membrane</keyword>
<feature type="transmembrane region" description="Helical" evidence="9">
    <location>
        <begin position="1498"/>
        <end position="1518"/>
    </location>
</feature>
<proteinExistence type="predicted"/>
<feature type="region of interest" description="Disordered" evidence="8">
    <location>
        <begin position="27"/>
        <end position="66"/>
    </location>
</feature>
<dbReference type="GO" id="GO:0005886">
    <property type="term" value="C:plasma membrane"/>
    <property type="evidence" value="ECO:0007669"/>
    <property type="project" value="UniProtKB-ARBA"/>
</dbReference>
<feature type="transmembrane region" description="Helical" evidence="9">
    <location>
        <begin position="925"/>
        <end position="946"/>
    </location>
</feature>
<evidence type="ECO:0000256" key="3">
    <source>
        <dbReference type="ARBA" id="ARBA00022692"/>
    </source>
</evidence>
<feature type="domain" description="ABC transporter" evidence="10">
    <location>
        <begin position="1043"/>
        <end position="1289"/>
    </location>
</feature>
<evidence type="ECO:0000256" key="4">
    <source>
        <dbReference type="ARBA" id="ARBA00022741"/>
    </source>
</evidence>
<evidence type="ECO:0000256" key="9">
    <source>
        <dbReference type="SAM" id="Phobius"/>
    </source>
</evidence>
<evidence type="ECO:0000313" key="12">
    <source>
        <dbReference type="Proteomes" id="UP001497457"/>
    </source>
</evidence>
<dbReference type="PROSITE" id="PS50893">
    <property type="entry name" value="ABC_TRANSPORTER_2"/>
    <property type="match status" value="2"/>
</dbReference>
<feature type="transmembrane region" description="Helical" evidence="9">
    <location>
        <begin position="1530"/>
        <end position="1553"/>
    </location>
</feature>
<feature type="transmembrane region" description="Helical" evidence="9">
    <location>
        <begin position="1422"/>
        <end position="1441"/>
    </location>
</feature>
<evidence type="ECO:0000256" key="1">
    <source>
        <dbReference type="ARBA" id="ARBA00004141"/>
    </source>
</evidence>
<dbReference type="PANTHER" id="PTHR19241">
    <property type="entry name" value="ATP-BINDING CASSETTE TRANSPORTER"/>
    <property type="match status" value="1"/>
</dbReference>
<dbReference type="Gene3D" id="3.40.50.300">
    <property type="entry name" value="P-loop containing nucleotide triphosphate hydrolases"/>
    <property type="match status" value="2"/>
</dbReference>
<dbReference type="InterPro" id="IPR013525">
    <property type="entry name" value="ABC2_TM"/>
</dbReference>
<dbReference type="InterPro" id="IPR003439">
    <property type="entry name" value="ABC_transporter-like_ATP-bd"/>
</dbReference>
<name>A0ABC8WA90_9POAL</name>
<keyword evidence="12" id="KW-1185">Reference proteome</keyword>
<feature type="domain" description="ABC transporter" evidence="10">
    <location>
        <begin position="228"/>
        <end position="481"/>
    </location>
</feature>
<accession>A0ABC8WA90</accession>
<evidence type="ECO:0000256" key="8">
    <source>
        <dbReference type="SAM" id="MobiDB-lite"/>
    </source>
</evidence>
<dbReference type="Pfam" id="PF01061">
    <property type="entry name" value="ABC2_membrane"/>
    <property type="match status" value="2"/>
</dbReference>
<keyword evidence="6 9" id="KW-1133">Transmembrane helix</keyword>
<dbReference type="InterPro" id="IPR003593">
    <property type="entry name" value="AAA+_ATPase"/>
</dbReference>
<protein>
    <recommendedName>
        <fullName evidence="10">ABC transporter domain-containing protein</fullName>
    </recommendedName>
</protein>
<evidence type="ECO:0000256" key="5">
    <source>
        <dbReference type="ARBA" id="ARBA00022840"/>
    </source>
</evidence>
<organism evidence="11 12">
    <name type="scientific">Urochloa decumbens</name>
    <dbReference type="NCBI Taxonomy" id="240449"/>
    <lineage>
        <taxon>Eukaryota</taxon>
        <taxon>Viridiplantae</taxon>
        <taxon>Streptophyta</taxon>
        <taxon>Embryophyta</taxon>
        <taxon>Tracheophyta</taxon>
        <taxon>Spermatophyta</taxon>
        <taxon>Magnoliopsida</taxon>
        <taxon>Liliopsida</taxon>
        <taxon>Poales</taxon>
        <taxon>Poaceae</taxon>
        <taxon>PACMAD clade</taxon>
        <taxon>Panicoideae</taxon>
        <taxon>Panicodae</taxon>
        <taxon>Paniceae</taxon>
        <taxon>Melinidinae</taxon>
        <taxon>Urochloa</taxon>
    </lineage>
</organism>
<keyword evidence="5" id="KW-0067">ATP-binding</keyword>
<reference evidence="12" key="1">
    <citation type="submission" date="2024-06" db="EMBL/GenBank/DDBJ databases">
        <authorList>
            <person name="Ryan C."/>
        </authorList>
    </citation>
    <scope>NUCLEOTIDE SEQUENCE [LARGE SCALE GENOMIC DNA]</scope>
</reference>
<feature type="transmembrane region" description="Helical" evidence="9">
    <location>
        <begin position="1389"/>
        <end position="1407"/>
    </location>
</feature>
<dbReference type="GO" id="GO:0005524">
    <property type="term" value="F:ATP binding"/>
    <property type="evidence" value="ECO:0007669"/>
    <property type="project" value="UniProtKB-KW"/>
</dbReference>
<keyword evidence="4" id="KW-0547">Nucleotide-binding</keyword>
<feature type="transmembrane region" description="Helical" evidence="9">
    <location>
        <begin position="1621"/>
        <end position="1642"/>
    </location>
</feature>
<dbReference type="SUPFAM" id="SSF52540">
    <property type="entry name" value="P-loop containing nucleoside triphosphate hydrolases"/>
    <property type="match status" value="2"/>
</dbReference>
<evidence type="ECO:0000313" key="11">
    <source>
        <dbReference type="EMBL" id="CAL4905917.1"/>
    </source>
</evidence>
<feature type="transmembrane region" description="Helical" evidence="9">
    <location>
        <begin position="721"/>
        <end position="743"/>
    </location>
</feature>
<evidence type="ECO:0000256" key="6">
    <source>
        <dbReference type="ARBA" id="ARBA00022989"/>
    </source>
</evidence>
<evidence type="ECO:0000259" key="10">
    <source>
        <dbReference type="PROSITE" id="PS50893"/>
    </source>
</evidence>
<comment type="subcellular location">
    <subcellularLocation>
        <location evidence="1">Membrane</location>
        <topology evidence="1">Multi-pass membrane protein</topology>
    </subcellularLocation>
</comment>
<dbReference type="SMART" id="SM00382">
    <property type="entry name" value="AAA"/>
    <property type="match status" value="2"/>
</dbReference>
<dbReference type="InterPro" id="IPR027417">
    <property type="entry name" value="P-loop_NTPase"/>
</dbReference>
<feature type="transmembrane region" description="Helical" evidence="9">
    <location>
        <begin position="833"/>
        <end position="851"/>
    </location>
</feature>
<dbReference type="Proteomes" id="UP001497457">
    <property type="component" value="Chromosome 12b"/>
</dbReference>
<feature type="transmembrane region" description="Helical" evidence="9">
    <location>
        <begin position="800"/>
        <end position="821"/>
    </location>
</feature>
<feature type="transmembrane region" description="Helical" evidence="9">
    <location>
        <begin position="1462"/>
        <end position="1486"/>
    </location>
</feature>
<reference evidence="11 12" key="2">
    <citation type="submission" date="2024-10" db="EMBL/GenBank/DDBJ databases">
        <authorList>
            <person name="Ryan C."/>
        </authorList>
    </citation>
    <scope>NUCLEOTIDE SEQUENCE [LARGE SCALE GENOMIC DNA]</scope>
</reference>
<sequence>MSRSHRPPSSPCDAAWRIAAAGDAVPARYARSQSPVRGRTSAAPTPTSWSSSSYSSSMTADAAADGGGGAVVMVPARGTETPATRARMPPGGLSRCASPEARARIAAASPGTARLVAVRLYESLGRHGLRREADRAFRDAVAADGDGDASAADGGGGGGGAERELTGMACLLKDGFVGYLRELAKITPPVPKQVVKFCGITYSVKIETAAFSYETFGNKLLECFVQPVRSLSLSKRSSELEILKGIDGYIMPGSMTLVLGPPGSGKSTLLKILAGRADSGQDSGLSGMVIYNEKTVSEVQKSRLIAYVCSQLNKHIPFLSVRETLEFARDCTQGLRPENFTPQMRKFFAYALVEGQDPFLEYVMQILDLKKIENCLVRGISDTDRDKLTIAELAVGTYSVVVYDQPLTGSDQAMTYDLVNTIRTVCRIQQSSAVMALNKLSQEAFDLFDRIILLGEGHVLYQGPRQDAVTYFAQLGYMKPPHVESWEFLQDIAAENGMQYLLPRSNPRGLEELVECYYSSDHHLDVTRVIGKSKEFSTYWVESEPGIGLSLKESATFNSNNTEHKEFEVVIAKLLNKSGSTSGIESSGNIQVGDVVTGISINEESMQYLAIGPILDHKQHLNQVFSALRHARGHIRLQLERSDNKRNQDEARWEQFKRPYVQTWWKSTRTLIQRQLRILKQLHVLSILRVIQACILGIFAGTLFYKLGGKYNLQHMNSVRALGFVTTMSILLINMPQLPLYMLQRPTFYKHRDQRFFRTSSYVVAHCITNLPQAFIEALLYSVFVYFLAGLTMENNGAVFLDYLVLMFLVAYFGSSIFFFLSAVASIPEVANALAGLIVSIFLLFSGFVIYPSDIPQYWRWLMQINPIRWANISFCNQQFSNGYKDSCIKYPNQLTFCKGNPAMTSGKAYLIYAELFTSVSGKPYVPYMILIGWTLLALLMALVFLNKLEFSQISQSVPQINERGFSKNYLYDVEVYSSSLDGYMEDSIESGRYKSLETPKLASSFRTVISEGENGSVGSWREEFRIQVKSEHLTIPVTPITLTFLDLSFVRCGKVTKEEAIDFENVSGYAKPGTMLALVGGANGSAATLLKCLSGRKPPGGSFTGDIRVNSTKPSADFSRSVGYAERLDAHQPYLTIRESLQFSASLRLTNSISKIRRHIHVELVLDQLGLQYYANHLVGSLRDGTGKTYEVAKKLTIAVELAANPSILFLEEPISGLDSSGTTAILKILSQLPVSGQSVIATVSHPNTRALSYFHQVIILTQEGRQAYFGPVGLNCHEILGYFTAIPRVPHYIQTQNPISFVMGVAGLGIPRRLAVTDFAEEFQNSHLHEVAMKAVNTAMKNNKFEQEKDSNMISISYNYPSSFIRQIWLVLLRTQRFLWRNVNYTYSRLTGCVVIGLLMGSLYFKIKYEDTYGVTSRSLYIYMQTILIGVISANNVIPQIGTDRLPYFREMRSKMYLPIFYPVSWVISEIPYFLIATLAFVGIGNGMAGIATETATNFLAYWSVLFLFTLCMTYFGMMVTFLAPSPVLAAFIVSIITSMWVSASGVVVLFSDIRFYRWMYWTNPFQYAMSVLTTISFYCDTSQCQRQCSCPRLPDGSYVWDRIATIRSLSQERIYTDVVTLAGICTTFAVLAFLFFIVLKHNSPHVH</sequence>
<feature type="transmembrane region" description="Helical" evidence="9">
    <location>
        <begin position="682"/>
        <end position="701"/>
    </location>
</feature>
<evidence type="ECO:0000256" key="2">
    <source>
        <dbReference type="ARBA" id="ARBA00022448"/>
    </source>
</evidence>
<feature type="compositionally biased region" description="Low complexity" evidence="8">
    <location>
        <begin position="40"/>
        <end position="64"/>
    </location>
</feature>
<feature type="transmembrane region" description="Helical" evidence="9">
    <location>
        <begin position="763"/>
        <end position="788"/>
    </location>
</feature>